<protein>
    <submittedName>
        <fullName evidence="1">Uncharacterized protein</fullName>
    </submittedName>
</protein>
<evidence type="ECO:0000313" key="1">
    <source>
        <dbReference type="EMBL" id="OBR97164.1"/>
    </source>
</evidence>
<organism evidence="1 2">
    <name type="scientific">Clostridium ragsdalei P11</name>
    <dbReference type="NCBI Taxonomy" id="1353534"/>
    <lineage>
        <taxon>Bacteria</taxon>
        <taxon>Bacillati</taxon>
        <taxon>Bacillota</taxon>
        <taxon>Clostridia</taxon>
        <taxon>Eubacteriales</taxon>
        <taxon>Clostridiaceae</taxon>
        <taxon>Clostridium</taxon>
    </lineage>
</organism>
<name>A0A1A6B498_9CLOT</name>
<reference evidence="1 2" key="1">
    <citation type="journal article" date="2012" name="Front. Microbiol.">
        <title>Draft Genome Sequence of the Virulent Strain 01-B526 of the Fish Pathogen Aeromonas salmonicida.</title>
        <authorList>
            <person name="Charette S.J."/>
            <person name="Brochu F."/>
            <person name="Boyle B."/>
            <person name="Filion G."/>
            <person name="Tanaka K.H."/>
            <person name="Derome N."/>
        </authorList>
    </citation>
    <scope>NUCLEOTIDE SEQUENCE [LARGE SCALE GENOMIC DNA]</scope>
    <source>
        <strain evidence="1 2">P11</strain>
    </source>
</reference>
<sequence>MQNHPQVTTTSLFDFKESVYDTYLATSSSLCPKKNTTYHVISNDKRDFTGAYKIYCFV</sequence>
<keyword evidence="2" id="KW-1185">Reference proteome</keyword>
<dbReference type="EMBL" id="LROS01000001">
    <property type="protein sequence ID" value="OBR97164.1"/>
    <property type="molecule type" value="Genomic_DNA"/>
</dbReference>
<dbReference type="AlphaFoldDB" id="A0A1A6B498"/>
<proteinExistence type="predicted"/>
<gene>
    <name evidence="1" type="ORF">CLRAG_00830</name>
</gene>
<comment type="caution">
    <text evidence="1">The sequence shown here is derived from an EMBL/GenBank/DDBJ whole genome shotgun (WGS) entry which is preliminary data.</text>
</comment>
<dbReference type="Proteomes" id="UP000093954">
    <property type="component" value="Unassembled WGS sequence"/>
</dbReference>
<dbReference type="PATRIC" id="fig|1353534.3.peg.83"/>
<accession>A0A1A6B498</accession>
<evidence type="ECO:0000313" key="2">
    <source>
        <dbReference type="Proteomes" id="UP000093954"/>
    </source>
</evidence>